<dbReference type="AlphaFoldDB" id="A0A426XEG8"/>
<protein>
    <submittedName>
        <fullName evidence="1">Uncharacterized protein</fullName>
    </submittedName>
</protein>
<organism evidence="1 2">
    <name type="scientific">Ensete ventricosum</name>
    <name type="common">Abyssinian banana</name>
    <name type="synonym">Musa ensete</name>
    <dbReference type="NCBI Taxonomy" id="4639"/>
    <lineage>
        <taxon>Eukaryota</taxon>
        <taxon>Viridiplantae</taxon>
        <taxon>Streptophyta</taxon>
        <taxon>Embryophyta</taxon>
        <taxon>Tracheophyta</taxon>
        <taxon>Spermatophyta</taxon>
        <taxon>Magnoliopsida</taxon>
        <taxon>Liliopsida</taxon>
        <taxon>Zingiberales</taxon>
        <taxon>Musaceae</taxon>
        <taxon>Ensete</taxon>
    </lineage>
</organism>
<evidence type="ECO:0000313" key="1">
    <source>
        <dbReference type="EMBL" id="RRT37862.1"/>
    </source>
</evidence>
<gene>
    <name evidence="1" type="ORF">B296_00040227</name>
</gene>
<sequence>MMTSSGRCVLVAVREGEEEESLVEEADKRHNWWLWQKKQRLLCFCHTVEEDAGDAGGSRAVEDKWRSMIVRKGSNSGADG</sequence>
<dbReference type="Proteomes" id="UP000287651">
    <property type="component" value="Unassembled WGS sequence"/>
</dbReference>
<name>A0A426XEG8_ENSVE</name>
<accession>A0A426XEG8</accession>
<comment type="caution">
    <text evidence="1">The sequence shown here is derived from an EMBL/GenBank/DDBJ whole genome shotgun (WGS) entry which is preliminary data.</text>
</comment>
<reference evidence="1 2" key="1">
    <citation type="journal article" date="2014" name="Agronomy (Basel)">
        <title>A Draft Genome Sequence for Ensete ventricosum, the Drought-Tolerant Tree Against Hunger.</title>
        <authorList>
            <person name="Harrison J."/>
            <person name="Moore K.A."/>
            <person name="Paszkiewicz K."/>
            <person name="Jones T."/>
            <person name="Grant M."/>
            <person name="Ambacheew D."/>
            <person name="Muzemil S."/>
            <person name="Studholme D.J."/>
        </authorList>
    </citation>
    <scope>NUCLEOTIDE SEQUENCE [LARGE SCALE GENOMIC DNA]</scope>
</reference>
<dbReference type="EMBL" id="AMZH03021809">
    <property type="protein sequence ID" value="RRT37862.1"/>
    <property type="molecule type" value="Genomic_DNA"/>
</dbReference>
<proteinExistence type="predicted"/>
<evidence type="ECO:0000313" key="2">
    <source>
        <dbReference type="Proteomes" id="UP000287651"/>
    </source>
</evidence>